<accession>A0A1I2E2I0</accession>
<proteinExistence type="predicted"/>
<gene>
    <name evidence="1" type="ORF">SAMN04487969_108134</name>
</gene>
<dbReference type="AlphaFoldDB" id="A0A1I2E2I0"/>
<organism evidence="1 2">
    <name type="scientific">Paenibacillus algorifonticola</name>
    <dbReference type="NCBI Taxonomy" id="684063"/>
    <lineage>
        <taxon>Bacteria</taxon>
        <taxon>Bacillati</taxon>
        <taxon>Bacillota</taxon>
        <taxon>Bacilli</taxon>
        <taxon>Bacillales</taxon>
        <taxon>Paenibacillaceae</taxon>
        <taxon>Paenibacillus</taxon>
    </lineage>
</organism>
<dbReference type="EMBL" id="FONN01000008">
    <property type="protein sequence ID" value="SFE86897.1"/>
    <property type="molecule type" value="Genomic_DNA"/>
</dbReference>
<evidence type="ECO:0000313" key="2">
    <source>
        <dbReference type="Proteomes" id="UP000183410"/>
    </source>
</evidence>
<sequence>MDKDLNKKFIMEVREMQYICDRAMRGEEVNCPECGEKLLYYGLNSGKHPAVYCPNNDFKVLMDFKEENIIEKLGLDKSKKK</sequence>
<evidence type="ECO:0000313" key="1">
    <source>
        <dbReference type="EMBL" id="SFE86897.1"/>
    </source>
</evidence>
<protein>
    <submittedName>
        <fullName evidence="1">Uncharacterized protein</fullName>
    </submittedName>
</protein>
<dbReference type="RefSeq" id="WP_046228900.1">
    <property type="nucleotide sequence ID" value="NZ_FONN01000008.1"/>
</dbReference>
<keyword evidence="2" id="KW-1185">Reference proteome</keyword>
<dbReference type="Proteomes" id="UP000183410">
    <property type="component" value="Unassembled WGS sequence"/>
</dbReference>
<dbReference type="OrthoDB" id="2656905at2"/>
<name>A0A1I2E2I0_9BACL</name>
<reference evidence="2" key="1">
    <citation type="submission" date="2016-10" db="EMBL/GenBank/DDBJ databases">
        <authorList>
            <person name="Varghese N."/>
            <person name="Submissions S."/>
        </authorList>
    </citation>
    <scope>NUCLEOTIDE SEQUENCE [LARGE SCALE GENOMIC DNA]</scope>
    <source>
        <strain evidence="2">CGMCC 1.10223</strain>
    </source>
</reference>